<reference evidence="1" key="1">
    <citation type="journal article" date="2014" name="Int. J. Syst. Evol. Microbiol.">
        <title>Complete genome sequence of Corynebacterium casei LMG S-19264T (=DSM 44701T), isolated from a smear-ripened cheese.</title>
        <authorList>
            <consortium name="US DOE Joint Genome Institute (JGI-PGF)"/>
            <person name="Walter F."/>
            <person name="Albersmeier A."/>
            <person name="Kalinowski J."/>
            <person name="Ruckert C."/>
        </authorList>
    </citation>
    <scope>NUCLEOTIDE SEQUENCE</scope>
    <source>
        <strain evidence="1">CGMCC 1.16548</strain>
    </source>
</reference>
<dbReference type="Proteomes" id="UP000617531">
    <property type="component" value="Unassembled WGS sequence"/>
</dbReference>
<dbReference type="AlphaFoldDB" id="A0A8J3GPZ9"/>
<evidence type="ECO:0000313" key="2">
    <source>
        <dbReference type="Proteomes" id="UP000617531"/>
    </source>
</evidence>
<evidence type="ECO:0000313" key="1">
    <source>
        <dbReference type="EMBL" id="GHF13411.1"/>
    </source>
</evidence>
<gene>
    <name evidence="1" type="ORF">GCM10011600_12820</name>
</gene>
<protein>
    <submittedName>
        <fullName evidence="1">Uncharacterized protein</fullName>
    </submittedName>
</protein>
<dbReference type="EMBL" id="BNAI01000002">
    <property type="protein sequence ID" value="GHF13411.1"/>
    <property type="molecule type" value="Genomic_DNA"/>
</dbReference>
<accession>A0A8J3GPZ9</accession>
<proteinExistence type="predicted"/>
<reference evidence="1" key="2">
    <citation type="submission" date="2020-09" db="EMBL/GenBank/DDBJ databases">
        <authorList>
            <person name="Sun Q."/>
            <person name="Zhou Y."/>
        </authorList>
    </citation>
    <scope>NUCLEOTIDE SEQUENCE</scope>
    <source>
        <strain evidence="1">CGMCC 1.16548</strain>
    </source>
</reference>
<sequence>MLLGLGAMPVTADASTAREGTGDTEETTSVTLLFAHPLSLSDALKVGADLGEAVTAYAFDNGDVVGEYSPLSGTSAEDYLAYFETNFGTHPQVNGLVVVRQTAKQEETRAAAVQQTSLGSGYEAFFAEPVVAGGDAAARAERGRELADLQSDSGLERVASDWRADDVQTVTFPAPPSPFVWMDIYWFDYGLYSLPNDIGLEFEVNEHNDNVADPQSIRPFCSDTSYKDRFWAQNYGWTWSAYNSTGTPVGSLGAYADYNDLADQCRTNSLAVGLKYPKNLDQSSGQTGLQITIEAPSGLQSWSKISGNIQAVAATYCNSWPGNGMSNTDCMGVDNITALWSGYPSGTYNRATLAEWRNYIAPLACWTSGNRGLEPPVVIAC</sequence>
<comment type="caution">
    <text evidence="1">The sequence shown here is derived from an EMBL/GenBank/DDBJ whole genome shotgun (WGS) entry which is preliminary data.</text>
</comment>
<keyword evidence="2" id="KW-1185">Reference proteome</keyword>
<name>A0A8J3GPZ9_9MICO</name>
<organism evidence="1 2">
    <name type="scientific">Pseudolysinimonas yzui</name>
    <dbReference type="NCBI Taxonomy" id="2708254"/>
    <lineage>
        <taxon>Bacteria</taxon>
        <taxon>Bacillati</taxon>
        <taxon>Actinomycetota</taxon>
        <taxon>Actinomycetes</taxon>
        <taxon>Micrococcales</taxon>
        <taxon>Microbacteriaceae</taxon>
        <taxon>Pseudolysinimonas</taxon>
    </lineage>
</organism>